<feature type="transmembrane region" description="Helical" evidence="9">
    <location>
        <begin position="241"/>
        <end position="261"/>
    </location>
</feature>
<keyword evidence="5" id="KW-0598">Phosphotransferase system</keyword>
<dbReference type="InterPro" id="IPR004704">
    <property type="entry name" value="PTS_IID_man"/>
</dbReference>
<keyword evidence="2" id="KW-0813">Transport</keyword>
<reference evidence="10 11" key="1">
    <citation type="journal article" date="2017" name="Front. Microbiol.">
        <title>The Histidine Decarboxylase Gene Cluster of Lactobacillus parabuchneri Was Gained by Horizontal Gene Transfer and Is Mobile within the Species.</title>
        <authorList>
            <person name="Wuthrich D."/>
            <person name="Berthoud H."/>
            <person name="Wechsler D."/>
            <person name="Eugster E."/>
            <person name="Irmler S."/>
            <person name="Bruggmann R."/>
        </authorList>
    </citation>
    <scope>NUCLEOTIDE SEQUENCE [LARGE SCALE GENOMIC DNA]</scope>
    <source>
        <strain evidence="10 11">FAM23169</strain>
    </source>
</reference>
<keyword evidence="8 9" id="KW-0472">Membrane</keyword>
<gene>
    <name evidence="10" type="ORF">FAM23169_01903</name>
</gene>
<evidence type="ECO:0000256" key="1">
    <source>
        <dbReference type="ARBA" id="ARBA00004651"/>
    </source>
</evidence>
<dbReference type="EMBL" id="MSBD01000045">
    <property type="protein sequence ID" value="ORN26934.1"/>
    <property type="molecule type" value="Genomic_DNA"/>
</dbReference>
<evidence type="ECO:0000256" key="8">
    <source>
        <dbReference type="ARBA" id="ARBA00023136"/>
    </source>
</evidence>
<dbReference type="Proteomes" id="UP000193009">
    <property type="component" value="Unassembled WGS sequence"/>
</dbReference>
<organism evidence="10 11">
    <name type="scientific">Lentilactobacillus parabuchneri</name>
    <dbReference type="NCBI Taxonomy" id="152331"/>
    <lineage>
        <taxon>Bacteria</taxon>
        <taxon>Bacillati</taxon>
        <taxon>Bacillota</taxon>
        <taxon>Bacilli</taxon>
        <taxon>Lactobacillales</taxon>
        <taxon>Lactobacillaceae</taxon>
        <taxon>Lentilactobacillus</taxon>
    </lineage>
</organism>
<feature type="transmembrane region" description="Helical" evidence="9">
    <location>
        <begin position="268"/>
        <end position="287"/>
    </location>
</feature>
<accession>A0A1X1FCX7</accession>
<name>A0A1X1FCX7_9LACO</name>
<keyword evidence="4" id="KW-0762">Sugar transport</keyword>
<dbReference type="PROSITE" id="PS51108">
    <property type="entry name" value="PTS_EIID"/>
    <property type="match status" value="1"/>
</dbReference>
<feature type="transmembrane region" description="Helical" evidence="9">
    <location>
        <begin position="201"/>
        <end position="221"/>
    </location>
</feature>
<dbReference type="PANTHER" id="PTHR32502:SF5">
    <property type="entry name" value="N-ACETYLGALACTOSAMINE PERMEASE IID COMPONENT-RELATED"/>
    <property type="match status" value="1"/>
</dbReference>
<dbReference type="AlphaFoldDB" id="A0A1X1FCX7"/>
<keyword evidence="7 9" id="KW-1133">Transmembrane helix</keyword>
<proteinExistence type="predicted"/>
<sequence length="288" mass="31937">MTCKGEEALIKTMTHSDSNNGGPIRLRSSDFLRIFWRSSFEQGSWNFERMQNVGFAYIMAPAINRLYPDLNDRKQAMKRHLQFFNTAPIMQSLITGVVLSMEEQKANGLPVSDESINSVKTAMMGPMGGFGDPVWLGTVRPVLSAFAASLVLTGFGIWGPILFFFAWNILRLAFRYLTQMAGYRRGADIINVFNTGIIKNAGNATSIFGTFMMGAIVARWVKVDFASVSTFISNHTLVQVLNSTVDVLAPIGLTFACIWLIRKQVSPIWIILGLFLLGILGYMVGVLV</sequence>
<comment type="subcellular location">
    <subcellularLocation>
        <location evidence="1">Cell membrane</location>
        <topology evidence="1">Multi-pass membrane protein</topology>
    </subcellularLocation>
</comment>
<keyword evidence="3" id="KW-1003">Cell membrane</keyword>
<dbReference type="InterPro" id="IPR050303">
    <property type="entry name" value="GatZ_KbaZ_carbometab"/>
</dbReference>
<dbReference type="PANTHER" id="PTHR32502">
    <property type="entry name" value="N-ACETYLGALACTOSAMINE PERMEASE II COMPONENT-RELATED"/>
    <property type="match status" value="1"/>
</dbReference>
<evidence type="ECO:0000256" key="3">
    <source>
        <dbReference type="ARBA" id="ARBA00022475"/>
    </source>
</evidence>
<dbReference type="KEGG" id="lpar:FAM21731_01968"/>
<evidence type="ECO:0000256" key="9">
    <source>
        <dbReference type="SAM" id="Phobius"/>
    </source>
</evidence>
<evidence type="ECO:0000313" key="11">
    <source>
        <dbReference type="Proteomes" id="UP000193009"/>
    </source>
</evidence>
<evidence type="ECO:0000313" key="10">
    <source>
        <dbReference type="EMBL" id="ORN26934.1"/>
    </source>
</evidence>
<dbReference type="Pfam" id="PF03613">
    <property type="entry name" value="EIID-AGA"/>
    <property type="match status" value="1"/>
</dbReference>
<evidence type="ECO:0000256" key="4">
    <source>
        <dbReference type="ARBA" id="ARBA00022597"/>
    </source>
</evidence>
<feature type="transmembrane region" description="Helical" evidence="9">
    <location>
        <begin position="142"/>
        <end position="170"/>
    </location>
</feature>
<dbReference type="OrthoDB" id="9795582at2"/>
<dbReference type="GO" id="GO:0005886">
    <property type="term" value="C:plasma membrane"/>
    <property type="evidence" value="ECO:0007669"/>
    <property type="project" value="UniProtKB-SubCell"/>
</dbReference>
<dbReference type="GO" id="GO:0009401">
    <property type="term" value="P:phosphoenolpyruvate-dependent sugar phosphotransferase system"/>
    <property type="evidence" value="ECO:0007669"/>
    <property type="project" value="UniProtKB-KW"/>
</dbReference>
<evidence type="ECO:0000256" key="7">
    <source>
        <dbReference type="ARBA" id="ARBA00022989"/>
    </source>
</evidence>
<keyword evidence="6 9" id="KW-0812">Transmembrane</keyword>
<evidence type="ECO:0000256" key="5">
    <source>
        <dbReference type="ARBA" id="ARBA00022683"/>
    </source>
</evidence>
<evidence type="ECO:0000256" key="2">
    <source>
        <dbReference type="ARBA" id="ARBA00022448"/>
    </source>
</evidence>
<dbReference type="STRING" id="152331.FAM21731_01968"/>
<evidence type="ECO:0000256" key="6">
    <source>
        <dbReference type="ARBA" id="ARBA00022692"/>
    </source>
</evidence>
<comment type="caution">
    <text evidence="10">The sequence shown here is derived from an EMBL/GenBank/DDBJ whole genome shotgun (WGS) entry which is preliminary data.</text>
</comment>
<keyword evidence="11" id="KW-1185">Reference proteome</keyword>
<protein>
    <submittedName>
        <fullName evidence="10">Mannose permease IID component</fullName>
    </submittedName>
</protein>